<gene>
    <name evidence="9" type="ORF">IO98_03105</name>
</gene>
<feature type="transmembrane region" description="Helical" evidence="7">
    <location>
        <begin position="258"/>
        <end position="281"/>
    </location>
</feature>
<evidence type="ECO:0000256" key="3">
    <source>
        <dbReference type="ARBA" id="ARBA00022692"/>
    </source>
</evidence>
<dbReference type="AlphaFoldDB" id="A0A084JR36"/>
<evidence type="ECO:0000256" key="5">
    <source>
        <dbReference type="ARBA" id="ARBA00023136"/>
    </source>
</evidence>
<evidence type="ECO:0000259" key="8">
    <source>
        <dbReference type="Pfam" id="PF02687"/>
    </source>
</evidence>
<dbReference type="RefSeq" id="WP_038277754.1">
    <property type="nucleotide sequence ID" value="NZ_JPME01000004.1"/>
</dbReference>
<evidence type="ECO:0000256" key="1">
    <source>
        <dbReference type="ARBA" id="ARBA00004651"/>
    </source>
</evidence>
<organism evidence="9 10">
    <name type="scientific">Lacrimispora celerecrescens</name>
    <dbReference type="NCBI Taxonomy" id="29354"/>
    <lineage>
        <taxon>Bacteria</taxon>
        <taxon>Bacillati</taxon>
        <taxon>Bacillota</taxon>
        <taxon>Clostridia</taxon>
        <taxon>Lachnospirales</taxon>
        <taxon>Lachnospiraceae</taxon>
        <taxon>Lacrimispora</taxon>
    </lineage>
</organism>
<keyword evidence="2" id="KW-1003">Cell membrane</keyword>
<comment type="similarity">
    <text evidence="6">Belongs to the ABC-4 integral membrane protein family.</text>
</comment>
<name>A0A084JR36_9FIRM</name>
<dbReference type="GO" id="GO:0005886">
    <property type="term" value="C:plasma membrane"/>
    <property type="evidence" value="ECO:0007669"/>
    <property type="project" value="UniProtKB-SubCell"/>
</dbReference>
<reference evidence="9 10" key="1">
    <citation type="submission" date="2014-07" db="EMBL/GenBank/DDBJ databases">
        <title>Draft genome of Clostridium celerecrescens 152B isolated from sediments associated with methane hydrate from Krishna Godavari basin.</title>
        <authorList>
            <person name="Honkalas V.S."/>
            <person name="Dabir A.P."/>
            <person name="Arora P."/>
            <person name="Dhakephalkar P.K."/>
        </authorList>
    </citation>
    <scope>NUCLEOTIDE SEQUENCE [LARGE SCALE GENOMIC DNA]</scope>
    <source>
        <strain evidence="9 10">152B</strain>
    </source>
</reference>
<dbReference type="Proteomes" id="UP000028525">
    <property type="component" value="Unassembled WGS sequence"/>
</dbReference>
<keyword evidence="4 7" id="KW-1133">Transmembrane helix</keyword>
<evidence type="ECO:0000256" key="6">
    <source>
        <dbReference type="ARBA" id="ARBA00038076"/>
    </source>
</evidence>
<dbReference type="GO" id="GO:0022857">
    <property type="term" value="F:transmembrane transporter activity"/>
    <property type="evidence" value="ECO:0007669"/>
    <property type="project" value="TreeGrafter"/>
</dbReference>
<dbReference type="PANTHER" id="PTHR30572">
    <property type="entry name" value="MEMBRANE COMPONENT OF TRANSPORTER-RELATED"/>
    <property type="match status" value="1"/>
</dbReference>
<comment type="subcellular location">
    <subcellularLocation>
        <location evidence="1">Cell membrane</location>
        <topology evidence="1">Multi-pass membrane protein</topology>
    </subcellularLocation>
</comment>
<dbReference type="EMBL" id="JPME01000004">
    <property type="protein sequence ID" value="KEZ91420.1"/>
    <property type="molecule type" value="Genomic_DNA"/>
</dbReference>
<feature type="domain" description="ABC3 transporter permease C-terminal" evidence="8">
    <location>
        <begin position="655"/>
        <end position="771"/>
    </location>
</feature>
<feature type="transmembrane region" description="Helical" evidence="7">
    <location>
        <begin position="746"/>
        <end position="763"/>
    </location>
</feature>
<feature type="transmembrane region" description="Helical" evidence="7">
    <location>
        <begin position="427"/>
        <end position="447"/>
    </location>
</feature>
<evidence type="ECO:0000313" key="10">
    <source>
        <dbReference type="Proteomes" id="UP000028525"/>
    </source>
</evidence>
<keyword evidence="3 7" id="KW-0812">Transmembrane</keyword>
<evidence type="ECO:0000256" key="7">
    <source>
        <dbReference type="SAM" id="Phobius"/>
    </source>
</evidence>
<accession>A0A084JR36</accession>
<feature type="transmembrane region" description="Helical" evidence="7">
    <location>
        <begin position="316"/>
        <end position="340"/>
    </location>
</feature>
<keyword evidence="10" id="KW-1185">Reference proteome</keyword>
<evidence type="ECO:0000256" key="4">
    <source>
        <dbReference type="ARBA" id="ARBA00022989"/>
    </source>
</evidence>
<comment type="caution">
    <text evidence="9">The sequence shown here is derived from an EMBL/GenBank/DDBJ whole genome shotgun (WGS) entry which is preliminary data.</text>
</comment>
<evidence type="ECO:0000256" key="2">
    <source>
        <dbReference type="ARBA" id="ARBA00022475"/>
    </source>
</evidence>
<feature type="transmembrane region" description="Helical" evidence="7">
    <location>
        <begin position="21"/>
        <end position="40"/>
    </location>
</feature>
<dbReference type="Pfam" id="PF02687">
    <property type="entry name" value="FtsX"/>
    <property type="match status" value="2"/>
</dbReference>
<dbReference type="STRING" id="29354.IO98_03105"/>
<feature type="transmembrane region" description="Helical" evidence="7">
    <location>
        <begin position="360"/>
        <end position="380"/>
    </location>
</feature>
<feature type="domain" description="ABC3 transporter permease C-terminal" evidence="8">
    <location>
        <begin position="264"/>
        <end position="384"/>
    </location>
</feature>
<proteinExistence type="inferred from homology"/>
<dbReference type="PANTHER" id="PTHR30572:SF4">
    <property type="entry name" value="ABC TRANSPORTER PERMEASE YTRF"/>
    <property type="match status" value="1"/>
</dbReference>
<dbReference type="InterPro" id="IPR003838">
    <property type="entry name" value="ABC3_permease_C"/>
</dbReference>
<feature type="transmembrane region" description="Helical" evidence="7">
    <location>
        <begin position="645"/>
        <end position="669"/>
    </location>
</feature>
<keyword evidence="5 7" id="KW-0472">Membrane</keyword>
<dbReference type="OrthoDB" id="5137249at2"/>
<evidence type="ECO:0000313" key="9">
    <source>
        <dbReference type="EMBL" id="KEZ91420.1"/>
    </source>
</evidence>
<dbReference type="InterPro" id="IPR050250">
    <property type="entry name" value="Macrolide_Exporter_MacB"/>
</dbReference>
<sequence>MKSFRKNVVRCARQNPGSFMGAVFIIAIGIFVYVAMMDTLRNLGDQVQRYYDSSAIADVFAQVSGISEVELERLKEIPGIEEVSGKMAVDVRLFAPSQTEIVTVHLLSYDSSDSLNKLMLNGTGTRKDSIYLGNRMAGLYGYGNGTPLTLMINGKSVRCELAGTCYGPEYIYAIPPGGAMIPDGEIYDIACIEKNRMEELTGKKDSMNELGFRLAKGYSYEDVRYQLMDRLSGYGLISLTSKEKQASYNMVKGEINELYSMGTVLPILFMSISVFMLYVVLKKMIDRDQSLIGTMKSFGMRDGELILAYLYQGAEVGVLGALAGSVLAVPFGRYMFLMYVDFFNLPDTVYHSYMNTRVSGMGIAVGTGLLAVYLGVRGILKITPAQAMRAKTPASAGNLRLPRFLASRLGAMEKMGLRSVVRNPFRGFLIILAIAFPFSMSSVLFSFKGVADQMYFDQFSKVQTYDIQISLDRYVSSIRGKSAGEEIIGVEKSEAVIQKAVELKHENLSEFAMIYGLNRESSMWRIMDLYGRFYDPPEDGIIINSRIAEKLHLEEGDVMEVSVPGLTAEAVKVPVKAVIKESLGGGCYISAKGFSRFFDSVPMAGTILLKVEHGKLDAVREALLKTSRVTWMVDTKRITQSYRDMMGSMMAMIQMFSFMAVAAGGILIYNISMINIRERISELGTFIIMGGTDKEIGRILLFEQVVYFILGIVLGVFGSLGVKYLMEHLVISDSYTIELAIRPSCYGIAFLTCLAMAGASLLAQTRFVRRIRLTDILKERE</sequence>
<protein>
    <recommendedName>
        <fullName evidence="8">ABC3 transporter permease C-terminal domain-containing protein</fullName>
    </recommendedName>
</protein>
<feature type="transmembrane region" description="Helical" evidence="7">
    <location>
        <begin position="705"/>
        <end position="726"/>
    </location>
</feature>